<reference evidence="4 5" key="1">
    <citation type="submission" date="2012-01" db="EMBL/GenBank/DDBJ databases">
        <title>Improved High-Quality Draft sequence of Metallosphaera yellowstonensis MK1.</title>
        <authorList>
            <consortium name="US DOE Joint Genome Institute"/>
            <person name="Lucas S."/>
            <person name="Han J."/>
            <person name="Cheng J.-F."/>
            <person name="Goodwin L."/>
            <person name="Pitluck S."/>
            <person name="Peters L."/>
            <person name="Teshima H."/>
            <person name="Detter J.C."/>
            <person name="Han C."/>
            <person name="Tapia R."/>
            <person name="Land M."/>
            <person name="Hauser L."/>
            <person name="Kyrpides N."/>
            <person name="Kozubal M."/>
            <person name="Macur R.E."/>
            <person name="Jay Z."/>
            <person name="Inskeep W."/>
            <person name="Woyke T."/>
        </authorList>
    </citation>
    <scope>NUCLEOTIDE SEQUENCE [LARGE SCALE GENOMIC DNA]</scope>
    <source>
        <strain evidence="4 5">MK1</strain>
    </source>
</reference>
<dbReference type="Pfam" id="PF01022">
    <property type="entry name" value="HTH_5"/>
    <property type="match status" value="1"/>
</dbReference>
<feature type="domain" description="HTH arsR-type" evidence="3">
    <location>
        <begin position="27"/>
        <end position="69"/>
    </location>
</feature>
<dbReference type="STRING" id="671065.MetMK1DRAFT_00014180"/>
<keyword evidence="5" id="KW-1185">Reference proteome</keyword>
<dbReference type="HOGENOM" id="CLU_1032970_0_0_2"/>
<dbReference type="GO" id="GO:0003700">
    <property type="term" value="F:DNA-binding transcription factor activity"/>
    <property type="evidence" value="ECO:0007669"/>
    <property type="project" value="InterPro"/>
</dbReference>
<keyword evidence="2" id="KW-1133">Transmembrane helix</keyword>
<feature type="transmembrane region" description="Helical" evidence="2">
    <location>
        <begin position="259"/>
        <end position="283"/>
    </location>
</feature>
<accession>H2C419</accession>
<proteinExistence type="predicted"/>
<dbReference type="InterPro" id="IPR036390">
    <property type="entry name" value="WH_DNA-bd_sf"/>
</dbReference>
<evidence type="ECO:0000259" key="3">
    <source>
        <dbReference type="Pfam" id="PF01022"/>
    </source>
</evidence>
<dbReference type="SUPFAM" id="SSF46785">
    <property type="entry name" value="Winged helix' DNA-binding domain"/>
    <property type="match status" value="2"/>
</dbReference>
<dbReference type="InterPro" id="IPR036388">
    <property type="entry name" value="WH-like_DNA-bd_sf"/>
</dbReference>
<evidence type="ECO:0000256" key="1">
    <source>
        <dbReference type="SAM" id="MobiDB-lite"/>
    </source>
</evidence>
<dbReference type="Gene3D" id="1.10.10.10">
    <property type="entry name" value="Winged helix-like DNA-binding domain superfamily/Winged helix DNA-binding domain"/>
    <property type="match status" value="1"/>
</dbReference>
<evidence type="ECO:0000256" key="2">
    <source>
        <dbReference type="SAM" id="Phobius"/>
    </source>
</evidence>
<feature type="transmembrane region" description="Helical" evidence="2">
    <location>
        <begin position="234"/>
        <end position="253"/>
    </location>
</feature>
<sequence length="285" mass="32475">MRLEDLIETMRELDENIDFARGVLQWKIILFLSEKGPSSTSEISKGVGANKKAVIDSVRKLIDKGLVSKVKYDIYQLSQEGRTLLGKLSEFSVGQGEKKRNSLNGTGTDSNDPIPQAQVNGELDIMRNLNHYYYFVEIGKAAMINGGKVPVSALARELGISKRTVLNYLDVLSTRYKFFKKINRRGLSGLRSEWMITDDGKKVLAKIPGMHKMRNNIFLKYILKTTFSTRLDYAIFKLLIIFSIVSPIIFIFYKYPLDHLIAAIWLYFLVFYALSSVMAYLSLRS</sequence>
<protein>
    <submittedName>
        <fullName evidence="4">Bacterial regulatory protein, arsR family</fullName>
    </submittedName>
</protein>
<keyword evidence="2" id="KW-0812">Transmembrane</keyword>
<keyword evidence="2" id="KW-0472">Membrane</keyword>
<dbReference type="EMBL" id="JH597761">
    <property type="protein sequence ID" value="EHP70914.1"/>
    <property type="molecule type" value="Genomic_DNA"/>
</dbReference>
<dbReference type="InterPro" id="IPR001845">
    <property type="entry name" value="HTH_ArsR_DNA-bd_dom"/>
</dbReference>
<gene>
    <name evidence="4" type="ORF">MetMK1DRAFT_00014180</name>
</gene>
<dbReference type="AlphaFoldDB" id="H2C419"/>
<evidence type="ECO:0000313" key="5">
    <source>
        <dbReference type="Proteomes" id="UP000003980"/>
    </source>
</evidence>
<name>H2C419_9CREN</name>
<organism evidence="4 5">
    <name type="scientific">Metallosphaera yellowstonensis MK1</name>
    <dbReference type="NCBI Taxonomy" id="671065"/>
    <lineage>
        <taxon>Archaea</taxon>
        <taxon>Thermoproteota</taxon>
        <taxon>Thermoprotei</taxon>
        <taxon>Sulfolobales</taxon>
        <taxon>Sulfolobaceae</taxon>
        <taxon>Metallosphaera</taxon>
    </lineage>
</organism>
<dbReference type="Proteomes" id="UP000003980">
    <property type="component" value="Unassembled WGS sequence"/>
</dbReference>
<dbReference type="eggNOG" id="arCOG05969">
    <property type="taxonomic scope" value="Archaea"/>
</dbReference>
<feature type="compositionally biased region" description="Polar residues" evidence="1">
    <location>
        <begin position="102"/>
        <end position="116"/>
    </location>
</feature>
<dbReference type="RefSeq" id="WP_009071862.1">
    <property type="nucleotide sequence ID" value="NZ_JH597761.1"/>
</dbReference>
<evidence type="ECO:0000313" key="4">
    <source>
        <dbReference type="EMBL" id="EHP70914.1"/>
    </source>
</evidence>
<feature type="region of interest" description="Disordered" evidence="1">
    <location>
        <begin position="96"/>
        <end position="116"/>
    </location>
</feature>